<evidence type="ECO:0000256" key="1">
    <source>
        <dbReference type="SAM" id="MobiDB-lite"/>
    </source>
</evidence>
<sequence>MGGGVSAEDKELAKRSKELEKKLQEDADKEAKTVKLLLLGERAGTMSQRRGRPCSFLLVLDGGGFWPTPWGGGRAGYFPLPIQPQARGSGALERARPPPGRCRMLILAPGTVQGSGWTHPSPNLTGPNTSRLGKYCEPWACRH</sequence>
<evidence type="ECO:0000313" key="3">
    <source>
        <dbReference type="Proteomes" id="UP000593571"/>
    </source>
</evidence>
<gene>
    <name evidence="2" type="ORF">HJG63_005729</name>
</gene>
<reference evidence="2 3" key="1">
    <citation type="journal article" date="2020" name="Nature">
        <title>Six reference-quality genomes reveal evolution of bat adaptations.</title>
        <authorList>
            <person name="Jebb D."/>
            <person name="Huang Z."/>
            <person name="Pippel M."/>
            <person name="Hughes G.M."/>
            <person name="Lavrichenko K."/>
            <person name="Devanna P."/>
            <person name="Winkler S."/>
            <person name="Jermiin L.S."/>
            <person name="Skirmuntt E.C."/>
            <person name="Katzourakis A."/>
            <person name="Burkitt-Gray L."/>
            <person name="Ray D.A."/>
            <person name="Sullivan K.A.M."/>
            <person name="Roscito J.G."/>
            <person name="Kirilenko B.M."/>
            <person name="Davalos L.M."/>
            <person name="Corthals A.P."/>
            <person name="Power M.L."/>
            <person name="Jones G."/>
            <person name="Ransome R.D."/>
            <person name="Dechmann D.K.N."/>
            <person name="Locatelli A.G."/>
            <person name="Puechmaille S.J."/>
            <person name="Fedrigo O."/>
            <person name="Jarvis E.D."/>
            <person name="Hiller M."/>
            <person name="Vernes S.C."/>
            <person name="Myers E.W."/>
            <person name="Teeling E.C."/>
        </authorList>
    </citation>
    <scope>NUCLEOTIDE SEQUENCE [LARGE SCALE GENOMIC DNA]</scope>
    <source>
        <strain evidence="2">MRouAeg1</strain>
        <tissue evidence="2">Muscle</tissue>
    </source>
</reference>
<protein>
    <submittedName>
        <fullName evidence="2">G protein subunit alpha transducin 2</fullName>
    </submittedName>
</protein>
<keyword evidence="3" id="KW-1185">Reference proteome</keyword>
<feature type="compositionally biased region" description="Basic and acidic residues" evidence="1">
    <location>
        <begin position="7"/>
        <end position="30"/>
    </location>
</feature>
<proteinExistence type="predicted"/>
<comment type="caution">
    <text evidence="2">The sequence shown here is derived from an EMBL/GenBank/DDBJ whole genome shotgun (WGS) entry which is preliminary data.</text>
</comment>
<name>A0A7J8BE77_ROUAE</name>
<feature type="region of interest" description="Disordered" evidence="1">
    <location>
        <begin position="1"/>
        <end position="30"/>
    </location>
</feature>
<evidence type="ECO:0000313" key="2">
    <source>
        <dbReference type="EMBL" id="KAF6396736.1"/>
    </source>
</evidence>
<accession>A0A7J8BE77</accession>
<dbReference type="Proteomes" id="UP000593571">
    <property type="component" value="Unassembled WGS sequence"/>
</dbReference>
<dbReference type="EMBL" id="JACASE010000017">
    <property type="protein sequence ID" value="KAF6396736.1"/>
    <property type="molecule type" value="Genomic_DNA"/>
</dbReference>
<organism evidence="2 3">
    <name type="scientific">Rousettus aegyptiacus</name>
    <name type="common">Egyptian fruit bat</name>
    <name type="synonym">Pteropus aegyptiacus</name>
    <dbReference type="NCBI Taxonomy" id="9407"/>
    <lineage>
        <taxon>Eukaryota</taxon>
        <taxon>Metazoa</taxon>
        <taxon>Chordata</taxon>
        <taxon>Craniata</taxon>
        <taxon>Vertebrata</taxon>
        <taxon>Euteleostomi</taxon>
        <taxon>Mammalia</taxon>
        <taxon>Eutheria</taxon>
        <taxon>Laurasiatheria</taxon>
        <taxon>Chiroptera</taxon>
        <taxon>Yinpterochiroptera</taxon>
        <taxon>Pteropodoidea</taxon>
        <taxon>Pteropodidae</taxon>
        <taxon>Rousettinae</taxon>
        <taxon>Rousettus</taxon>
    </lineage>
</organism>
<dbReference type="AlphaFoldDB" id="A0A7J8BE77"/>